<evidence type="ECO:0000313" key="2">
    <source>
        <dbReference type="Proteomes" id="UP001519294"/>
    </source>
</evidence>
<dbReference type="InterPro" id="IPR036289">
    <property type="entry name" value="YfhH"/>
</dbReference>
<accession>A0ABS4SC82</accession>
<dbReference type="Proteomes" id="UP001519294">
    <property type="component" value="Unassembled WGS sequence"/>
</dbReference>
<protein>
    <recommendedName>
        <fullName evidence="3">DUF1811 family protein</fullName>
    </recommendedName>
</protein>
<reference evidence="1 2" key="1">
    <citation type="submission" date="2021-03" db="EMBL/GenBank/DDBJ databases">
        <title>Genomic Encyclopedia of Type Strains, Phase IV (KMG-IV): sequencing the most valuable type-strain genomes for metagenomic binning, comparative biology and taxonomic classification.</title>
        <authorList>
            <person name="Goeker M."/>
        </authorList>
    </citation>
    <scope>NUCLEOTIDE SEQUENCE [LARGE SCALE GENOMIC DNA]</scope>
    <source>
        <strain evidence="1 2">DSM 25790</strain>
    </source>
</reference>
<gene>
    <name evidence="1" type="ORF">J2Z81_003111</name>
</gene>
<evidence type="ECO:0000313" key="1">
    <source>
        <dbReference type="EMBL" id="MBP2259118.1"/>
    </source>
</evidence>
<name>A0ABS4SC82_9BACI</name>
<dbReference type="EMBL" id="JAGIKX010000055">
    <property type="protein sequence ID" value="MBP2259118.1"/>
    <property type="molecule type" value="Genomic_DNA"/>
</dbReference>
<organism evidence="1 2">
    <name type="scientific">Virgibacillus alimentarius</name>
    <dbReference type="NCBI Taxonomy" id="698769"/>
    <lineage>
        <taxon>Bacteria</taxon>
        <taxon>Bacillati</taxon>
        <taxon>Bacillota</taxon>
        <taxon>Bacilli</taxon>
        <taxon>Bacillales</taxon>
        <taxon>Bacillaceae</taxon>
        <taxon>Virgibacillus</taxon>
    </lineage>
</organism>
<dbReference type="Gene3D" id="2.30.30.340">
    <property type="entry name" value="Hypothetical protein YfhH like domains"/>
    <property type="match status" value="1"/>
</dbReference>
<comment type="caution">
    <text evidence="1">The sequence shown here is derived from an EMBL/GenBank/DDBJ whole genome shotgun (WGS) entry which is preliminary data.</text>
</comment>
<evidence type="ECO:0008006" key="3">
    <source>
        <dbReference type="Google" id="ProtNLM"/>
    </source>
</evidence>
<dbReference type="SUPFAM" id="SSF101697">
    <property type="entry name" value="Hypothetical protein YfhH"/>
    <property type="match status" value="1"/>
</dbReference>
<sequence length="111" mass="13012">MAHPYKRYSIEQLQAEEELLREKLQKAEALGQRNYIAVHRRKIEIVRSYMLDASAFRPGDMRELKEDHEHYFKIDEVSGVVAWGHRIHKGNHETSGEREAVLLDLLGEKSK</sequence>
<dbReference type="InterPro" id="IPR014938">
    <property type="entry name" value="YfhH-like"/>
</dbReference>
<proteinExistence type="predicted"/>
<dbReference type="RefSeq" id="WP_226371721.1">
    <property type="nucleotide sequence ID" value="NZ_JAGIKX010000055.1"/>
</dbReference>
<dbReference type="Pfam" id="PF08838">
    <property type="entry name" value="DUF1811"/>
    <property type="match status" value="1"/>
</dbReference>
<keyword evidence="2" id="KW-1185">Reference proteome</keyword>
<dbReference type="Gene3D" id="1.10.287.880">
    <property type="entry name" value="Hypothetical protein YfhH domain"/>
    <property type="match status" value="1"/>
</dbReference>